<protein>
    <submittedName>
        <fullName evidence="1">Uncharacterized protein</fullName>
    </submittedName>
</protein>
<gene>
    <name evidence="1" type="ORF">CO666_07135</name>
</gene>
<name>A0A2A6JHK4_9HYPH</name>
<accession>A0A2A6JHK4</accession>
<proteinExistence type="predicted"/>
<dbReference type="AlphaFoldDB" id="A0A2A6JHK4"/>
<dbReference type="RefSeq" id="WP_097611363.1">
    <property type="nucleotide sequence ID" value="NZ_NWSV01000003.1"/>
</dbReference>
<dbReference type="Proteomes" id="UP000220768">
    <property type="component" value="Unassembled WGS sequence"/>
</dbReference>
<evidence type="ECO:0000313" key="2">
    <source>
        <dbReference type="Proteomes" id="UP000220768"/>
    </source>
</evidence>
<keyword evidence="2" id="KW-1185">Reference proteome</keyword>
<organism evidence="1 2">
    <name type="scientific">Rhizobium chutanense</name>
    <dbReference type="NCBI Taxonomy" id="2035448"/>
    <lineage>
        <taxon>Bacteria</taxon>
        <taxon>Pseudomonadati</taxon>
        <taxon>Pseudomonadota</taxon>
        <taxon>Alphaproteobacteria</taxon>
        <taxon>Hyphomicrobiales</taxon>
        <taxon>Rhizobiaceae</taxon>
        <taxon>Rhizobium/Agrobacterium group</taxon>
        <taxon>Rhizobium</taxon>
    </lineage>
</organism>
<sequence length="84" mass="9469">MKTKPTLEQLDLVITRMRAGLAGRNVLLAGWFDETMRAMEARFAERLEDPRDLASARAAALAFVKAALHQWATRPAHERQKPPT</sequence>
<reference evidence="1 2" key="1">
    <citation type="submission" date="2017-09" db="EMBL/GenBank/DDBJ databases">
        <title>Comparative genomics of rhizobia isolated from Phaseolus vulgaris in China.</title>
        <authorList>
            <person name="Tong W."/>
        </authorList>
    </citation>
    <scope>NUCLEOTIDE SEQUENCE [LARGE SCALE GENOMIC DNA]</scope>
    <source>
        <strain evidence="1 2">C5</strain>
    </source>
</reference>
<comment type="caution">
    <text evidence="1">The sequence shown here is derived from an EMBL/GenBank/DDBJ whole genome shotgun (WGS) entry which is preliminary data.</text>
</comment>
<dbReference type="EMBL" id="NWSV01000003">
    <property type="protein sequence ID" value="PDT05378.1"/>
    <property type="molecule type" value="Genomic_DNA"/>
</dbReference>
<evidence type="ECO:0000313" key="1">
    <source>
        <dbReference type="EMBL" id="PDT05378.1"/>
    </source>
</evidence>